<accession>A0ABW5P9H5</accession>
<organism evidence="1 2">
    <name type="scientific">Paenibacillus gansuensis</name>
    <dbReference type="NCBI Taxonomy" id="306542"/>
    <lineage>
        <taxon>Bacteria</taxon>
        <taxon>Bacillati</taxon>
        <taxon>Bacillota</taxon>
        <taxon>Bacilli</taxon>
        <taxon>Bacillales</taxon>
        <taxon>Paenibacillaceae</taxon>
        <taxon>Paenibacillus</taxon>
    </lineage>
</organism>
<dbReference type="RefSeq" id="WP_377599452.1">
    <property type="nucleotide sequence ID" value="NZ_JBHUME010000002.1"/>
</dbReference>
<evidence type="ECO:0008006" key="3">
    <source>
        <dbReference type="Google" id="ProtNLM"/>
    </source>
</evidence>
<reference evidence="2" key="1">
    <citation type="journal article" date="2019" name="Int. J. Syst. Evol. Microbiol.">
        <title>The Global Catalogue of Microorganisms (GCM) 10K type strain sequencing project: providing services to taxonomists for standard genome sequencing and annotation.</title>
        <authorList>
            <consortium name="The Broad Institute Genomics Platform"/>
            <consortium name="The Broad Institute Genome Sequencing Center for Infectious Disease"/>
            <person name="Wu L."/>
            <person name="Ma J."/>
        </authorList>
    </citation>
    <scope>NUCLEOTIDE SEQUENCE [LARGE SCALE GENOMIC DNA]</scope>
    <source>
        <strain evidence="2">KCTC 3950</strain>
    </source>
</reference>
<gene>
    <name evidence="1" type="ORF">ACFSUF_01620</name>
</gene>
<proteinExistence type="predicted"/>
<keyword evidence="2" id="KW-1185">Reference proteome</keyword>
<protein>
    <recommendedName>
        <fullName evidence="3">HNH nuclease domain-containing protein</fullName>
    </recommendedName>
</protein>
<dbReference type="Proteomes" id="UP001597541">
    <property type="component" value="Unassembled WGS sequence"/>
</dbReference>
<comment type="caution">
    <text evidence="1">The sequence shown here is derived from an EMBL/GenBank/DDBJ whole genome shotgun (WGS) entry which is preliminary data.</text>
</comment>
<evidence type="ECO:0000313" key="2">
    <source>
        <dbReference type="Proteomes" id="UP001597541"/>
    </source>
</evidence>
<evidence type="ECO:0000313" key="1">
    <source>
        <dbReference type="EMBL" id="MFD2611119.1"/>
    </source>
</evidence>
<sequence>MDHFIPVAWGHGGHYPGNIYFVKRELNMFKSNLNPFKWIKKVSLHKNIPLTGWDLLVRTLAEQNEVTVKEFRQYVNWCEKHKRTKEMLMSDPRPSLELWRETLN</sequence>
<dbReference type="EMBL" id="JBHUME010000002">
    <property type="protein sequence ID" value="MFD2611119.1"/>
    <property type="molecule type" value="Genomic_DNA"/>
</dbReference>
<name>A0ABW5P9H5_9BACL</name>